<dbReference type="Pfam" id="PF13692">
    <property type="entry name" value="Glyco_trans_1_4"/>
    <property type="match status" value="1"/>
</dbReference>
<evidence type="ECO:0000313" key="3">
    <source>
        <dbReference type="Proteomes" id="UP000305675"/>
    </source>
</evidence>
<reference evidence="2 3" key="1">
    <citation type="submission" date="2019-04" db="EMBL/GenBank/DDBJ databases">
        <authorList>
            <person name="Hwang J.C."/>
        </authorList>
    </citation>
    <scope>NUCLEOTIDE SEQUENCE [LARGE SCALE GENOMIC DNA]</scope>
    <source>
        <strain evidence="2 3">IMCC35002</strain>
    </source>
</reference>
<dbReference type="PANTHER" id="PTHR12526">
    <property type="entry name" value="GLYCOSYLTRANSFERASE"/>
    <property type="match status" value="1"/>
</dbReference>
<feature type="domain" description="Glycosyltransferase subfamily 4-like N-terminal" evidence="1">
    <location>
        <begin position="15"/>
        <end position="158"/>
    </location>
</feature>
<dbReference type="InterPro" id="IPR028098">
    <property type="entry name" value="Glyco_trans_4-like_N"/>
</dbReference>
<dbReference type="PANTHER" id="PTHR12526:SF630">
    <property type="entry name" value="GLYCOSYLTRANSFERASE"/>
    <property type="match status" value="1"/>
</dbReference>
<gene>
    <name evidence="2" type="ORF">FCL42_03215</name>
</gene>
<dbReference type="Gene3D" id="3.40.50.2000">
    <property type="entry name" value="Glycogen Phosphorylase B"/>
    <property type="match status" value="2"/>
</dbReference>
<dbReference type="SUPFAM" id="SSF53756">
    <property type="entry name" value="UDP-Glycosyltransferase/glycogen phosphorylase"/>
    <property type="match status" value="1"/>
</dbReference>
<dbReference type="Proteomes" id="UP000305675">
    <property type="component" value="Unassembled WGS sequence"/>
</dbReference>
<dbReference type="EMBL" id="SWCJ01000002">
    <property type="protein sequence ID" value="TKB57302.1"/>
    <property type="molecule type" value="Genomic_DNA"/>
</dbReference>
<keyword evidence="3" id="KW-1185">Reference proteome</keyword>
<dbReference type="OrthoDB" id="9768937at2"/>
<evidence type="ECO:0000313" key="2">
    <source>
        <dbReference type="EMBL" id="TKB57302.1"/>
    </source>
</evidence>
<protein>
    <submittedName>
        <fullName evidence="2">Glycosyltransferase family 4 protein</fullName>
    </submittedName>
</protein>
<evidence type="ECO:0000259" key="1">
    <source>
        <dbReference type="Pfam" id="PF13439"/>
    </source>
</evidence>
<accession>A0A4V5NWF0</accession>
<proteinExistence type="predicted"/>
<sequence length="344" mass="38544">MTKIPLVLVVDGKDFGGIEAHICQLYHKLVAESWQVSVMILGCYPKSSFKIQLKLQKIPFFELSGSILHKWQRLKSLNQTHLLHSHGYKAGILCRLAALGHKPVISTHHAGETGKGRIWAYNQLDTLLSPLSINLAVSRPIAARLKQRCRIIKNFVNPAQVHNTPNRNQLHIGFAGRYCYDKGFDRFCRLSSTLPMHRWHSFGDGELKHCLTGSNINDHGHVTNLRERLAALDLLVIPSRYEGLPLVALEAMAAGVAVVAFNVGDLSRLIDDQVGALVDEQEEDLLASAIAHYCAQPYQHRVKLSHNARARIETHWLGQETTALCQQAYQISLSAAKPASFYRW</sequence>
<dbReference type="GO" id="GO:0016757">
    <property type="term" value="F:glycosyltransferase activity"/>
    <property type="evidence" value="ECO:0007669"/>
    <property type="project" value="UniProtKB-ARBA"/>
</dbReference>
<dbReference type="Pfam" id="PF13439">
    <property type="entry name" value="Glyco_transf_4"/>
    <property type="match status" value="1"/>
</dbReference>
<comment type="caution">
    <text evidence="2">The sequence shown here is derived from an EMBL/GenBank/DDBJ whole genome shotgun (WGS) entry which is preliminary data.</text>
</comment>
<dbReference type="RefSeq" id="WP_136861948.1">
    <property type="nucleotide sequence ID" value="NZ_SWCJ01000002.1"/>
</dbReference>
<dbReference type="AlphaFoldDB" id="A0A4V5NWF0"/>
<organism evidence="2 3">
    <name type="scientific">Ferrimonas aestuarii</name>
    <dbReference type="NCBI Taxonomy" id="2569539"/>
    <lineage>
        <taxon>Bacteria</taxon>
        <taxon>Pseudomonadati</taxon>
        <taxon>Pseudomonadota</taxon>
        <taxon>Gammaproteobacteria</taxon>
        <taxon>Alteromonadales</taxon>
        <taxon>Ferrimonadaceae</taxon>
        <taxon>Ferrimonas</taxon>
    </lineage>
</organism>
<keyword evidence="2" id="KW-0808">Transferase</keyword>
<dbReference type="CDD" id="cd03801">
    <property type="entry name" value="GT4_PimA-like"/>
    <property type="match status" value="1"/>
</dbReference>
<name>A0A4V5NWF0_9GAMM</name>